<feature type="compositionally biased region" description="Low complexity" evidence="1">
    <location>
        <begin position="231"/>
        <end position="246"/>
    </location>
</feature>
<dbReference type="Proteomes" id="UP000308697">
    <property type="component" value="Unassembled WGS sequence"/>
</dbReference>
<evidence type="ECO:0000313" key="3">
    <source>
        <dbReference type="Proteomes" id="UP000308697"/>
    </source>
</evidence>
<comment type="caution">
    <text evidence="2">The sequence shown here is derived from an EMBL/GenBank/DDBJ whole genome shotgun (WGS) entry which is preliminary data.</text>
</comment>
<dbReference type="OrthoDB" id="3482507at2"/>
<protein>
    <recommendedName>
        <fullName evidence="4">Guanylate cyclase domain-containing protein</fullName>
    </recommendedName>
</protein>
<dbReference type="AlphaFoldDB" id="A0A4U0MME8"/>
<name>A0A4U0MME8_9ACTN</name>
<evidence type="ECO:0000256" key="1">
    <source>
        <dbReference type="SAM" id="MobiDB-lite"/>
    </source>
</evidence>
<dbReference type="InterPro" id="IPR029787">
    <property type="entry name" value="Nucleotide_cyclase"/>
</dbReference>
<reference evidence="2 3" key="1">
    <citation type="submission" date="2019-04" db="EMBL/GenBank/DDBJ databases">
        <title>Streptomyces piniterrae sp. nov., a heliquinomycin-producing actinomycete isolated from rhizosphere soil of Pinus yunnanensis.</title>
        <authorList>
            <person name="Zhuang X."/>
            <person name="Zhao J."/>
        </authorList>
    </citation>
    <scope>NUCLEOTIDE SEQUENCE [LARGE SCALE GENOMIC DNA]</scope>
    <source>
        <strain evidence="3">jys28</strain>
    </source>
</reference>
<dbReference type="Gene3D" id="3.30.70.1230">
    <property type="entry name" value="Nucleotide cyclase"/>
    <property type="match status" value="1"/>
</dbReference>
<evidence type="ECO:0000313" key="2">
    <source>
        <dbReference type="EMBL" id="TJZ41920.1"/>
    </source>
</evidence>
<evidence type="ECO:0008006" key="4">
    <source>
        <dbReference type="Google" id="ProtNLM"/>
    </source>
</evidence>
<dbReference type="RefSeq" id="WP_136744627.1">
    <property type="nucleotide sequence ID" value="NZ_SUMB01000018.1"/>
</dbReference>
<gene>
    <name evidence="2" type="ORF">FCH28_36015</name>
</gene>
<dbReference type="SUPFAM" id="SSF55073">
    <property type="entry name" value="Nucleotide cyclase"/>
    <property type="match status" value="1"/>
</dbReference>
<feature type="region of interest" description="Disordered" evidence="1">
    <location>
        <begin position="213"/>
        <end position="263"/>
    </location>
</feature>
<organism evidence="2 3">
    <name type="scientific">Streptomyces piniterrae</name>
    <dbReference type="NCBI Taxonomy" id="2571125"/>
    <lineage>
        <taxon>Bacteria</taxon>
        <taxon>Bacillati</taxon>
        <taxon>Actinomycetota</taxon>
        <taxon>Actinomycetes</taxon>
        <taxon>Kitasatosporales</taxon>
        <taxon>Streptomycetaceae</taxon>
        <taxon>Streptomyces</taxon>
    </lineage>
</organism>
<accession>A0A4U0MME8</accession>
<proteinExistence type="predicted"/>
<dbReference type="EMBL" id="SUMB01000018">
    <property type="protein sequence ID" value="TJZ41920.1"/>
    <property type="molecule type" value="Genomic_DNA"/>
</dbReference>
<sequence length="293" mass="31040">MRARPVKAATAVTAVRAVKTQHYAILVVDIEKFGSRPNPVQAWLRERLYELLEGALDEAGIDHRAEPRPSDRGDGVFWLLPGSVPKIDLTGRFIDLLQAGLRAHARTSNADGALRLRVALHFGEVAWDGRGWVGEDLNTACRIVDLQPLREALGAGQRSGLALAVSDEWYRGVIRHEYPEADSGAYRAVRFDAKEIQGARVWIRVPGYGTPPGIEGWSADGGADGSGDTPGAGDTPAAGDPPGAAPVREGSGGGGSFAGADVHAQQVFGGDQIVHGSLNFGGVPESRNTEGNR</sequence>
<feature type="region of interest" description="Disordered" evidence="1">
    <location>
        <begin position="274"/>
        <end position="293"/>
    </location>
</feature>
<keyword evidence="3" id="KW-1185">Reference proteome</keyword>